<accession>A0ABT2GC62</accession>
<evidence type="ECO:0000256" key="1">
    <source>
        <dbReference type="SAM" id="MobiDB-lite"/>
    </source>
</evidence>
<feature type="transmembrane region" description="Helical" evidence="2">
    <location>
        <begin position="347"/>
        <end position="366"/>
    </location>
</feature>
<feature type="transmembrane region" description="Helical" evidence="2">
    <location>
        <begin position="123"/>
        <end position="142"/>
    </location>
</feature>
<dbReference type="GO" id="GO:0016746">
    <property type="term" value="F:acyltransferase activity"/>
    <property type="evidence" value="ECO:0007669"/>
    <property type="project" value="UniProtKB-KW"/>
</dbReference>
<keyword evidence="5" id="KW-0808">Transferase</keyword>
<name>A0ABT2GC62_9MICO</name>
<dbReference type="Pfam" id="PF19040">
    <property type="entry name" value="SGNH"/>
    <property type="match status" value="1"/>
</dbReference>
<feature type="transmembrane region" description="Helical" evidence="2">
    <location>
        <begin position="427"/>
        <end position="450"/>
    </location>
</feature>
<dbReference type="EMBL" id="JANTEZ010000002">
    <property type="protein sequence ID" value="MCS5713706.1"/>
    <property type="molecule type" value="Genomic_DNA"/>
</dbReference>
<feature type="transmembrane region" description="Helical" evidence="2">
    <location>
        <begin position="60"/>
        <end position="77"/>
    </location>
</feature>
<feature type="transmembrane region" description="Helical" evidence="2">
    <location>
        <begin position="196"/>
        <end position="216"/>
    </location>
</feature>
<keyword evidence="2" id="KW-1133">Transmembrane helix</keyword>
<feature type="domain" description="Acyltransferase 3" evidence="3">
    <location>
        <begin position="57"/>
        <end position="390"/>
    </location>
</feature>
<evidence type="ECO:0000259" key="3">
    <source>
        <dbReference type="Pfam" id="PF01757"/>
    </source>
</evidence>
<evidence type="ECO:0000256" key="2">
    <source>
        <dbReference type="SAM" id="Phobius"/>
    </source>
</evidence>
<feature type="transmembrane region" description="Helical" evidence="2">
    <location>
        <begin position="83"/>
        <end position="102"/>
    </location>
</feature>
<keyword evidence="5" id="KW-0012">Acyltransferase</keyword>
<dbReference type="Pfam" id="PF01757">
    <property type="entry name" value="Acyl_transf_3"/>
    <property type="match status" value="1"/>
</dbReference>
<evidence type="ECO:0000259" key="4">
    <source>
        <dbReference type="Pfam" id="PF19040"/>
    </source>
</evidence>
<keyword evidence="2" id="KW-0472">Membrane</keyword>
<dbReference type="PANTHER" id="PTHR23028:SF53">
    <property type="entry name" value="ACYL_TRANSF_3 DOMAIN-CONTAINING PROTEIN"/>
    <property type="match status" value="1"/>
</dbReference>
<keyword evidence="6" id="KW-1185">Reference proteome</keyword>
<feature type="transmembrane region" description="Helical" evidence="2">
    <location>
        <begin position="284"/>
        <end position="301"/>
    </location>
</feature>
<dbReference type="Proteomes" id="UP001165580">
    <property type="component" value="Unassembled WGS sequence"/>
</dbReference>
<sequence length="743" mass="79499">MPSRRSHHRLRSRTHRDRPSQSAGSARATYGFPAAPTPHTAIGLTPEAPPRHPVRRDIQGLRAIAVVVVILNHMTGWPAGGFVGVDVFFVVSGYLITGLLLREHERSGTISFSGFYRRRIKRIMPAAVLVLVVTVAASWFLTPGVRFVQTLWDSFWALLFASNWNLAIQGADYFQRDLLPSPVQHYWSLAVEEQFYFVWPWLMLGVLALGIKLFAWSSGRRRLAVGITIAAVSGASFAYALVLTATDVNLAYFSSLDRAWELGVGALVAVCGTYFTARAVALRAALSWLGFAAIIAACFLTDSTSGFPAPAAALPVLATATVLLAGEKGSQPFLWPLTNPVSRYVGDLSYSLYLWHFPVLILLLSVMSGDSILYYIVASAIIVVVSVLSYHFVEDPIRKSSWLNSATLSSRQRRHRKRKRRRFMRKTLPKLVVTAALAGSAIAIIAVAFAPPAQTASQAGAAGGSELSAVADGPVISDAVRCRGAAMMDPGSGCADADLGPDLHPAAADAVGDKLQIRGKELCWIRVTGDLTSCHYGNRPDDALKIAVVGDSHAQHLMAAIIPESGKNNWSINAYTGDGCILSTRPTSTCGEMQPKILDKVSSGDYDVVITTSSRAKAYDPDAAAAAYQRVVASGTKLITIADVPSASEESILCYQRLGFDPKNNDCGTPLADAPADGIVTASALVPGTSLLDFTSYFCTDGFCPSVIGNVPVYRDSGAHITATYAATLSPYVISGISGAINK</sequence>
<gene>
    <name evidence="5" type="ORF">NVV95_03970</name>
</gene>
<protein>
    <submittedName>
        <fullName evidence="5">Acyltransferase</fullName>
    </submittedName>
</protein>
<reference evidence="5" key="1">
    <citation type="submission" date="2022-08" db="EMBL/GenBank/DDBJ databases">
        <authorList>
            <person name="Deng Y."/>
            <person name="Han X.-F."/>
            <person name="Zhang Y.-Q."/>
        </authorList>
    </citation>
    <scope>NUCLEOTIDE SEQUENCE</scope>
    <source>
        <strain evidence="5">CPCC 205716</strain>
    </source>
</reference>
<feature type="domain" description="SGNH" evidence="4">
    <location>
        <begin position="532"/>
        <end position="732"/>
    </location>
</feature>
<dbReference type="RefSeq" id="WP_259485254.1">
    <property type="nucleotide sequence ID" value="NZ_JANTEZ010000002.1"/>
</dbReference>
<comment type="caution">
    <text evidence="5">The sequence shown here is derived from an EMBL/GenBank/DDBJ whole genome shotgun (WGS) entry which is preliminary data.</text>
</comment>
<feature type="region of interest" description="Disordered" evidence="1">
    <location>
        <begin position="1"/>
        <end position="30"/>
    </location>
</feature>
<feature type="transmembrane region" description="Helical" evidence="2">
    <location>
        <begin position="372"/>
        <end position="393"/>
    </location>
</feature>
<feature type="transmembrane region" description="Helical" evidence="2">
    <location>
        <begin position="258"/>
        <end position="277"/>
    </location>
</feature>
<dbReference type="InterPro" id="IPR050879">
    <property type="entry name" value="Acyltransferase_3"/>
</dbReference>
<feature type="transmembrane region" description="Helical" evidence="2">
    <location>
        <begin position="223"/>
        <end position="246"/>
    </location>
</feature>
<evidence type="ECO:0000313" key="5">
    <source>
        <dbReference type="EMBL" id="MCS5713706.1"/>
    </source>
</evidence>
<dbReference type="InterPro" id="IPR002656">
    <property type="entry name" value="Acyl_transf_3_dom"/>
</dbReference>
<dbReference type="PANTHER" id="PTHR23028">
    <property type="entry name" value="ACETYLTRANSFERASE"/>
    <property type="match status" value="1"/>
</dbReference>
<organism evidence="5 6">
    <name type="scientific">Herbiconiux gentiana</name>
    <dbReference type="NCBI Taxonomy" id="2970912"/>
    <lineage>
        <taxon>Bacteria</taxon>
        <taxon>Bacillati</taxon>
        <taxon>Actinomycetota</taxon>
        <taxon>Actinomycetes</taxon>
        <taxon>Micrococcales</taxon>
        <taxon>Microbacteriaceae</taxon>
        <taxon>Herbiconiux</taxon>
    </lineage>
</organism>
<keyword evidence="2" id="KW-0812">Transmembrane</keyword>
<feature type="compositionally biased region" description="Basic residues" evidence="1">
    <location>
        <begin position="1"/>
        <end position="16"/>
    </location>
</feature>
<dbReference type="InterPro" id="IPR043968">
    <property type="entry name" value="SGNH"/>
</dbReference>
<feature type="transmembrane region" description="Helical" evidence="2">
    <location>
        <begin position="307"/>
        <end position="326"/>
    </location>
</feature>
<proteinExistence type="predicted"/>
<evidence type="ECO:0000313" key="6">
    <source>
        <dbReference type="Proteomes" id="UP001165580"/>
    </source>
</evidence>